<dbReference type="NCBIfam" id="NF037979">
    <property type="entry name" value="Na_transp"/>
    <property type="match status" value="1"/>
</dbReference>
<comment type="subcellular location">
    <subcellularLocation>
        <location evidence="1">Membrane</location>
        <topology evidence="1">Multi-pass membrane protein</topology>
    </subcellularLocation>
</comment>
<evidence type="ECO:0000256" key="5">
    <source>
        <dbReference type="ARBA" id="ARBA00023136"/>
    </source>
</evidence>
<evidence type="ECO:0000256" key="1">
    <source>
        <dbReference type="ARBA" id="ARBA00004141"/>
    </source>
</evidence>
<feature type="transmembrane region" description="Helical" evidence="6">
    <location>
        <begin position="7"/>
        <end position="27"/>
    </location>
</feature>
<feature type="transmembrane region" description="Helical" evidence="6">
    <location>
        <begin position="157"/>
        <end position="179"/>
    </location>
</feature>
<dbReference type="InterPro" id="IPR047218">
    <property type="entry name" value="YocR/YhdH-like"/>
</dbReference>
<feature type="transmembrane region" description="Helical" evidence="6">
    <location>
        <begin position="363"/>
        <end position="385"/>
    </location>
</feature>
<dbReference type="InterPro" id="IPR000175">
    <property type="entry name" value="Na/ntran_symport"/>
</dbReference>
<gene>
    <name evidence="7" type="ORF">ASZ90_011129</name>
</gene>
<dbReference type="InterPro" id="IPR037272">
    <property type="entry name" value="SNS_sf"/>
</dbReference>
<feature type="transmembrane region" description="Helical" evidence="6">
    <location>
        <begin position="82"/>
        <end position="106"/>
    </location>
</feature>
<evidence type="ECO:0000313" key="7">
    <source>
        <dbReference type="EMBL" id="KUG19165.1"/>
    </source>
</evidence>
<protein>
    <submittedName>
        <fullName evidence="7">Sodium-dependent transporter</fullName>
    </submittedName>
</protein>
<proteinExistence type="predicted"/>
<evidence type="ECO:0000256" key="4">
    <source>
        <dbReference type="ARBA" id="ARBA00022989"/>
    </source>
</evidence>
<dbReference type="PANTHER" id="PTHR42948">
    <property type="entry name" value="TRANSPORTER"/>
    <property type="match status" value="1"/>
</dbReference>
<sequence>MRAEWSRLGFILATIGSAVGLGNLWRFPYIVGENGGGAFLIPFAICAIFFGMPLMMLEFAAGRRFQGSVITSLKRIDPRLRFLGLIPIGVTVVIFSYYLVITGWVLSYLAFSVIGYADFSEYTASYLPLIAFFASLLLVLYIVQFDIKAGIERANTYLMPLLFLFVLIMFFEALTLPGLGEAVAYYLAPDIAALASPRIWLMAAGQVFFSFSAGFGILITYGSYLSKKEDIPASTMMIAGTDVVVALMAGLIIFPIVFTFGFDPVSGPGLAFITLPAIFSVMPLGFIFGPMFFLLLLIGAISSLVSMMEVGVAALVDEARFSRRRATLLIASLVAILGLPSALSYAGWEIIVMGRPFLDTVDLLFGTLLLPLVAALLVVGIAWFWNPEEILEEINRSSRVQFPGITIILLRFVIPVILVVVFAFFIVGLMLGLDVV</sequence>
<keyword evidence="5 6" id="KW-0472">Membrane</keyword>
<feature type="transmembrane region" description="Helical" evidence="6">
    <location>
        <begin position="405"/>
        <end position="433"/>
    </location>
</feature>
<dbReference type="CDD" id="cd10336">
    <property type="entry name" value="SLC6sbd_Tyt1-Like"/>
    <property type="match status" value="1"/>
</dbReference>
<dbReference type="PANTHER" id="PTHR42948:SF1">
    <property type="entry name" value="TRANSPORTER"/>
    <property type="match status" value="1"/>
</dbReference>
<dbReference type="SUPFAM" id="SSF161070">
    <property type="entry name" value="SNF-like"/>
    <property type="match status" value="1"/>
</dbReference>
<dbReference type="GO" id="GO:0016020">
    <property type="term" value="C:membrane"/>
    <property type="evidence" value="ECO:0007669"/>
    <property type="project" value="UniProtKB-SubCell"/>
</dbReference>
<dbReference type="EMBL" id="LNQE01001321">
    <property type="protein sequence ID" value="KUG19165.1"/>
    <property type="molecule type" value="Genomic_DNA"/>
</dbReference>
<dbReference type="PRINTS" id="PR00176">
    <property type="entry name" value="NANEUSMPORT"/>
</dbReference>
<keyword evidence="4 6" id="KW-1133">Transmembrane helix</keyword>
<feature type="transmembrane region" description="Helical" evidence="6">
    <location>
        <begin position="236"/>
        <end position="258"/>
    </location>
</feature>
<feature type="transmembrane region" description="Helical" evidence="6">
    <location>
        <begin position="39"/>
        <end position="61"/>
    </location>
</feature>
<reference evidence="7" key="1">
    <citation type="journal article" date="2015" name="Proc. Natl. Acad. Sci. U.S.A.">
        <title>Networks of energetic and metabolic interactions define dynamics in microbial communities.</title>
        <authorList>
            <person name="Embree M."/>
            <person name="Liu J.K."/>
            <person name="Al-Bassam M.M."/>
            <person name="Zengler K."/>
        </authorList>
    </citation>
    <scope>NUCLEOTIDE SEQUENCE</scope>
</reference>
<dbReference type="Pfam" id="PF00209">
    <property type="entry name" value="SNF"/>
    <property type="match status" value="2"/>
</dbReference>
<feature type="transmembrane region" description="Helical" evidence="6">
    <location>
        <begin position="126"/>
        <end position="145"/>
    </location>
</feature>
<feature type="transmembrane region" description="Helical" evidence="6">
    <location>
        <begin position="328"/>
        <end position="351"/>
    </location>
</feature>
<feature type="transmembrane region" description="Helical" evidence="6">
    <location>
        <begin position="270"/>
        <end position="288"/>
    </location>
</feature>
<evidence type="ECO:0000256" key="6">
    <source>
        <dbReference type="SAM" id="Phobius"/>
    </source>
</evidence>
<keyword evidence="2" id="KW-0813">Transport</keyword>
<evidence type="ECO:0000256" key="3">
    <source>
        <dbReference type="ARBA" id="ARBA00022692"/>
    </source>
</evidence>
<name>A0A0W8FE47_9ZZZZ</name>
<keyword evidence="3 6" id="KW-0812">Transmembrane</keyword>
<organism evidence="7">
    <name type="scientific">hydrocarbon metagenome</name>
    <dbReference type="NCBI Taxonomy" id="938273"/>
    <lineage>
        <taxon>unclassified sequences</taxon>
        <taxon>metagenomes</taxon>
        <taxon>ecological metagenomes</taxon>
    </lineage>
</organism>
<dbReference type="PROSITE" id="PS00610">
    <property type="entry name" value="NA_NEUROTRAN_SYMP_1"/>
    <property type="match status" value="1"/>
</dbReference>
<dbReference type="PROSITE" id="PS50267">
    <property type="entry name" value="NA_NEUROTRAN_SYMP_3"/>
    <property type="match status" value="1"/>
</dbReference>
<dbReference type="AlphaFoldDB" id="A0A0W8FE47"/>
<comment type="caution">
    <text evidence="7">The sequence shown here is derived from an EMBL/GenBank/DDBJ whole genome shotgun (WGS) entry which is preliminary data.</text>
</comment>
<feature type="transmembrane region" description="Helical" evidence="6">
    <location>
        <begin position="199"/>
        <end position="224"/>
    </location>
</feature>
<evidence type="ECO:0000256" key="2">
    <source>
        <dbReference type="ARBA" id="ARBA00022448"/>
    </source>
</evidence>
<accession>A0A0W8FE47</accession>